<dbReference type="EMBL" id="JAMKFB020000015">
    <property type="protein sequence ID" value="KAL0174001.1"/>
    <property type="molecule type" value="Genomic_DNA"/>
</dbReference>
<proteinExistence type="predicted"/>
<feature type="compositionally biased region" description="Basic and acidic residues" evidence="1">
    <location>
        <begin position="50"/>
        <end position="64"/>
    </location>
</feature>
<evidence type="ECO:0000313" key="3">
    <source>
        <dbReference type="Proteomes" id="UP001529510"/>
    </source>
</evidence>
<organism evidence="2 3">
    <name type="scientific">Cirrhinus mrigala</name>
    <name type="common">Mrigala</name>
    <dbReference type="NCBI Taxonomy" id="683832"/>
    <lineage>
        <taxon>Eukaryota</taxon>
        <taxon>Metazoa</taxon>
        <taxon>Chordata</taxon>
        <taxon>Craniata</taxon>
        <taxon>Vertebrata</taxon>
        <taxon>Euteleostomi</taxon>
        <taxon>Actinopterygii</taxon>
        <taxon>Neopterygii</taxon>
        <taxon>Teleostei</taxon>
        <taxon>Ostariophysi</taxon>
        <taxon>Cypriniformes</taxon>
        <taxon>Cyprinidae</taxon>
        <taxon>Labeoninae</taxon>
        <taxon>Labeonini</taxon>
        <taxon>Cirrhinus</taxon>
    </lineage>
</organism>
<protein>
    <submittedName>
        <fullName evidence="2">Uncharacterized protein</fullName>
    </submittedName>
</protein>
<name>A0ABD0PMM8_CIRMR</name>
<dbReference type="AlphaFoldDB" id="A0ABD0PMM8"/>
<feature type="non-terminal residue" evidence="2">
    <location>
        <position position="73"/>
    </location>
</feature>
<gene>
    <name evidence="2" type="ORF">M9458_029969</name>
</gene>
<accession>A0ABD0PMM8</accession>
<sequence>FPEETTALKTHKPTCDEWGGAESRGNGTRPVEYNDNERHLRHSPVSSPTEELRKDKRRSDDSKPGLDFILRFV</sequence>
<feature type="non-terminal residue" evidence="2">
    <location>
        <position position="1"/>
    </location>
</feature>
<evidence type="ECO:0000256" key="1">
    <source>
        <dbReference type="SAM" id="MobiDB-lite"/>
    </source>
</evidence>
<feature type="region of interest" description="Disordered" evidence="1">
    <location>
        <begin position="1"/>
        <end position="66"/>
    </location>
</feature>
<comment type="caution">
    <text evidence="2">The sequence shown here is derived from an EMBL/GenBank/DDBJ whole genome shotgun (WGS) entry which is preliminary data.</text>
</comment>
<reference evidence="2 3" key="1">
    <citation type="submission" date="2024-05" db="EMBL/GenBank/DDBJ databases">
        <title>Genome sequencing and assembly of Indian major carp, Cirrhinus mrigala (Hamilton, 1822).</title>
        <authorList>
            <person name="Mohindra V."/>
            <person name="Chowdhury L.M."/>
            <person name="Lal K."/>
            <person name="Jena J.K."/>
        </authorList>
    </citation>
    <scope>NUCLEOTIDE SEQUENCE [LARGE SCALE GENOMIC DNA]</scope>
    <source>
        <strain evidence="2">CM1030</strain>
        <tissue evidence="2">Blood</tissue>
    </source>
</reference>
<evidence type="ECO:0000313" key="2">
    <source>
        <dbReference type="EMBL" id="KAL0174001.1"/>
    </source>
</evidence>
<keyword evidence="3" id="KW-1185">Reference proteome</keyword>
<dbReference type="Proteomes" id="UP001529510">
    <property type="component" value="Unassembled WGS sequence"/>
</dbReference>